<feature type="chain" id="PRO_5032672690" evidence="2">
    <location>
        <begin position="24"/>
        <end position="108"/>
    </location>
</feature>
<reference evidence="3 4" key="1">
    <citation type="submission" date="2020-04" db="EMBL/GenBank/DDBJ databases">
        <title>Ralstonia insidiosa genome sequencing and assembly.</title>
        <authorList>
            <person name="Martins R.C.R."/>
            <person name="Perdigao-Neto L.V."/>
            <person name="Levin A.S.S."/>
            <person name="Costa S.F."/>
        </authorList>
    </citation>
    <scope>NUCLEOTIDE SEQUENCE [LARGE SCALE GENOMIC DNA]</scope>
    <source>
        <strain evidence="3 4">5047</strain>
    </source>
</reference>
<feature type="compositionally biased region" description="Basic and acidic residues" evidence="1">
    <location>
        <begin position="65"/>
        <end position="79"/>
    </location>
</feature>
<protein>
    <submittedName>
        <fullName evidence="3">Uncharacterized protein</fullName>
    </submittedName>
</protein>
<evidence type="ECO:0000313" key="3">
    <source>
        <dbReference type="EMBL" id="NMV41497.1"/>
    </source>
</evidence>
<name>A0A848P7R0_9RALS</name>
<accession>A0A848P7R0</accession>
<feature type="compositionally biased region" description="Polar residues" evidence="1">
    <location>
        <begin position="93"/>
        <end position="108"/>
    </location>
</feature>
<dbReference type="RefSeq" id="WP_104656755.1">
    <property type="nucleotide sequence ID" value="NZ_JABBZM010000033.1"/>
</dbReference>
<dbReference type="Proteomes" id="UP000575469">
    <property type="component" value="Unassembled WGS sequence"/>
</dbReference>
<feature type="region of interest" description="Disordered" evidence="1">
    <location>
        <begin position="55"/>
        <end position="108"/>
    </location>
</feature>
<proteinExistence type="predicted"/>
<organism evidence="3 4">
    <name type="scientific">Ralstonia insidiosa</name>
    <dbReference type="NCBI Taxonomy" id="190721"/>
    <lineage>
        <taxon>Bacteria</taxon>
        <taxon>Pseudomonadati</taxon>
        <taxon>Pseudomonadota</taxon>
        <taxon>Betaproteobacteria</taxon>
        <taxon>Burkholderiales</taxon>
        <taxon>Burkholderiaceae</taxon>
        <taxon>Ralstonia</taxon>
    </lineage>
</organism>
<keyword evidence="2" id="KW-0732">Signal</keyword>
<evidence type="ECO:0000313" key="4">
    <source>
        <dbReference type="Proteomes" id="UP000575469"/>
    </source>
</evidence>
<feature type="signal peptide" evidence="2">
    <location>
        <begin position="1"/>
        <end position="23"/>
    </location>
</feature>
<sequence length="108" mass="12245">MNRIVQILAVSAVTLAATTGAFAQTQWQKDHPRRAEVNHRLANQNKRIHNEVKEGEITKGQAKALHKDDRQIRQEERDMASQNGGHITKQEQRTLNQQENQVSGKIGN</sequence>
<evidence type="ECO:0000256" key="2">
    <source>
        <dbReference type="SAM" id="SignalP"/>
    </source>
</evidence>
<dbReference type="EMBL" id="JABBZM010000033">
    <property type="protein sequence ID" value="NMV41497.1"/>
    <property type="molecule type" value="Genomic_DNA"/>
</dbReference>
<evidence type="ECO:0000256" key="1">
    <source>
        <dbReference type="SAM" id="MobiDB-lite"/>
    </source>
</evidence>
<gene>
    <name evidence="3" type="ORF">HGR00_26615</name>
</gene>
<comment type="caution">
    <text evidence="3">The sequence shown here is derived from an EMBL/GenBank/DDBJ whole genome shotgun (WGS) entry which is preliminary data.</text>
</comment>
<dbReference type="AlphaFoldDB" id="A0A848P7R0"/>